<dbReference type="PANTHER" id="PTHR43327:SF5">
    <property type="entry name" value="BAND 7 PROTEIN"/>
    <property type="match status" value="1"/>
</dbReference>
<keyword evidence="2" id="KW-0812">Transmembrane</keyword>
<dbReference type="Gene3D" id="3.30.479.30">
    <property type="entry name" value="Band 7 domain"/>
    <property type="match status" value="1"/>
</dbReference>
<dbReference type="SUPFAM" id="SSF117892">
    <property type="entry name" value="Band 7/SPFH domain"/>
    <property type="match status" value="1"/>
</dbReference>
<dbReference type="RefSeq" id="WP_184337686.1">
    <property type="nucleotide sequence ID" value="NZ_JACHIG010000001.1"/>
</dbReference>
<reference evidence="4 5" key="1">
    <citation type="submission" date="2020-08" db="EMBL/GenBank/DDBJ databases">
        <title>Genomic Encyclopedia of Type Strains, Phase IV (KMG-IV): sequencing the most valuable type-strain genomes for metagenomic binning, comparative biology and taxonomic classification.</title>
        <authorList>
            <person name="Goeker M."/>
        </authorList>
    </citation>
    <scope>NUCLEOTIDE SEQUENCE [LARGE SCALE GENOMIC DNA]</scope>
    <source>
        <strain evidence="4 5">DSM 12252</strain>
    </source>
</reference>
<evidence type="ECO:0000313" key="4">
    <source>
        <dbReference type="EMBL" id="MBB5030758.1"/>
    </source>
</evidence>
<dbReference type="EMBL" id="JACHIG010000001">
    <property type="protein sequence ID" value="MBB5030758.1"/>
    <property type="molecule type" value="Genomic_DNA"/>
</dbReference>
<dbReference type="PANTHER" id="PTHR43327">
    <property type="entry name" value="STOMATIN-LIKE PROTEIN 2, MITOCHONDRIAL"/>
    <property type="match status" value="1"/>
</dbReference>
<evidence type="ECO:0000256" key="2">
    <source>
        <dbReference type="SAM" id="Phobius"/>
    </source>
</evidence>
<feature type="transmembrane region" description="Helical" evidence="2">
    <location>
        <begin position="7"/>
        <end position="29"/>
    </location>
</feature>
<dbReference type="GO" id="GO:0008233">
    <property type="term" value="F:peptidase activity"/>
    <property type="evidence" value="ECO:0007669"/>
    <property type="project" value="UniProtKB-KW"/>
</dbReference>
<feature type="domain" description="Band 7" evidence="3">
    <location>
        <begin position="37"/>
        <end position="211"/>
    </location>
</feature>
<protein>
    <submittedName>
        <fullName evidence="4">Regulator of protease activity HflC (Stomatin/prohibitin superfamily)</fullName>
    </submittedName>
</protein>
<dbReference type="GO" id="GO:0016020">
    <property type="term" value="C:membrane"/>
    <property type="evidence" value="ECO:0007669"/>
    <property type="project" value="UniProtKB-SubCell"/>
</dbReference>
<dbReference type="GO" id="GO:0006508">
    <property type="term" value="P:proteolysis"/>
    <property type="evidence" value="ECO:0007669"/>
    <property type="project" value="UniProtKB-KW"/>
</dbReference>
<comment type="subcellular location">
    <subcellularLocation>
        <location evidence="1">Membrane</location>
        <topology evidence="1">Single-pass membrane protein</topology>
    </subcellularLocation>
</comment>
<gene>
    <name evidence="4" type="ORF">HNQ65_000312</name>
</gene>
<keyword evidence="5" id="KW-1185">Reference proteome</keyword>
<comment type="caution">
    <text evidence="4">The sequence shown here is derived from an EMBL/GenBank/DDBJ whole genome shotgun (WGS) entry which is preliminary data.</text>
</comment>
<dbReference type="AlphaFoldDB" id="A0A7W7Y6X9"/>
<evidence type="ECO:0000256" key="1">
    <source>
        <dbReference type="ARBA" id="ARBA00004167"/>
    </source>
</evidence>
<keyword evidence="4" id="KW-0645">Protease</keyword>
<dbReference type="InterPro" id="IPR050710">
    <property type="entry name" value="Band7/mec-2_domain"/>
</dbReference>
<dbReference type="InterPro" id="IPR001107">
    <property type="entry name" value="Band_7"/>
</dbReference>
<keyword evidence="2" id="KW-1133">Transmembrane helix</keyword>
<dbReference type="Proteomes" id="UP000590740">
    <property type="component" value="Unassembled WGS sequence"/>
</dbReference>
<dbReference type="Pfam" id="PF01145">
    <property type="entry name" value="Band_7"/>
    <property type="match status" value="1"/>
</dbReference>
<keyword evidence="4" id="KW-0378">Hydrolase</keyword>
<evidence type="ECO:0000313" key="5">
    <source>
        <dbReference type="Proteomes" id="UP000590740"/>
    </source>
</evidence>
<evidence type="ECO:0000259" key="3">
    <source>
        <dbReference type="Pfam" id="PF01145"/>
    </source>
</evidence>
<dbReference type="InterPro" id="IPR036013">
    <property type="entry name" value="Band_7/SPFH_dom_sf"/>
</dbReference>
<accession>A0A7W7Y6X9</accession>
<keyword evidence="2" id="KW-0472">Membrane</keyword>
<sequence length="311" mass="33800">MDAFSNFLIAAAGTFIACSIAVPLLLWIARVAGLYAIVQERRAQVYVLFGKVIGTIDEPGLHFLPKKLGLSAFLVNWLGKCHEVDLRLDQTYLRSQPVNSEEGAPMGIGIWYEMFVSDPVSFLFKNTDPSGSLSANVSNSTVRCLSNMPLADMLVNRHVMSDTVRNEVTPKSHEWGYKLGSVYIRKVHFRDAKMIKQIESKVVNRLRQVTSAIKQDGANQVNIITSTAEKTAAIELAKAAAVRPEIVGNALRDISADPDVAQAVFDVLEAQKIIGGQATVTLVPSSGGGLLTELLAAQQPRSESSPPPLKK</sequence>
<proteinExistence type="predicted"/>
<organism evidence="4 5">
    <name type="scientific">Prosthecobacter vanneervenii</name>
    <dbReference type="NCBI Taxonomy" id="48466"/>
    <lineage>
        <taxon>Bacteria</taxon>
        <taxon>Pseudomonadati</taxon>
        <taxon>Verrucomicrobiota</taxon>
        <taxon>Verrucomicrobiia</taxon>
        <taxon>Verrucomicrobiales</taxon>
        <taxon>Verrucomicrobiaceae</taxon>
        <taxon>Prosthecobacter</taxon>
    </lineage>
</organism>
<name>A0A7W7Y6X9_9BACT</name>